<keyword evidence="4" id="KW-0378">Hydrolase</keyword>
<dbReference type="Proteomes" id="UP000247005">
    <property type="component" value="Unassembled WGS sequence"/>
</dbReference>
<reference evidence="5 6" key="1">
    <citation type="submission" date="2018-01" db="EMBL/GenBank/DDBJ databases">
        <title>Superficieibacter electus gen. nov., sp. nov., an extended-spectrum beta-lactamase possessing member of the Enterobacteriaceae family, isolated from intensive care unit surfaces.</title>
        <authorList>
            <person name="Potter R.F."/>
            <person name="D'Souza A.W."/>
        </authorList>
    </citation>
    <scope>NUCLEOTIDE SEQUENCE [LARGE SCALE GENOMIC DNA]</scope>
    <source>
        <strain evidence="4 6">BP-1</strain>
        <strain evidence="3 5">BP-2</strain>
    </source>
</reference>
<dbReference type="InterPro" id="IPR008928">
    <property type="entry name" value="6-hairpin_glycosidase_sf"/>
</dbReference>
<dbReference type="EMBL" id="PQGD01000011">
    <property type="protein sequence ID" value="POP48210.1"/>
    <property type="molecule type" value="Genomic_DNA"/>
</dbReference>
<dbReference type="Gene3D" id="1.50.10.10">
    <property type="match status" value="1"/>
</dbReference>
<accession>A0A2P5GNU7</accession>
<proteinExistence type="predicted"/>
<name>A0A2P5GNU7_9ENTR</name>
<keyword evidence="5" id="KW-1185">Reference proteome</keyword>
<dbReference type="InterPro" id="IPR045582">
    <property type="entry name" value="Trehalase-like_N"/>
</dbReference>
<organism evidence="4 6">
    <name type="scientific">Superficieibacter electus</name>
    <dbReference type="NCBI Taxonomy" id="2022662"/>
    <lineage>
        <taxon>Bacteria</taxon>
        <taxon>Pseudomonadati</taxon>
        <taxon>Pseudomonadota</taxon>
        <taxon>Gammaproteobacteria</taxon>
        <taxon>Enterobacterales</taxon>
        <taxon>Enterobacteriaceae</taxon>
        <taxon>Superficieibacter</taxon>
    </lineage>
</organism>
<dbReference type="GO" id="GO:0004553">
    <property type="term" value="F:hydrolase activity, hydrolyzing O-glycosyl compounds"/>
    <property type="evidence" value="ECO:0007669"/>
    <property type="project" value="TreeGrafter"/>
</dbReference>
<evidence type="ECO:0000259" key="2">
    <source>
        <dbReference type="Pfam" id="PF19291"/>
    </source>
</evidence>
<dbReference type="EMBL" id="PQGE01000013">
    <property type="protein sequence ID" value="POP43681.1"/>
    <property type="molecule type" value="Genomic_DNA"/>
</dbReference>
<dbReference type="Pfam" id="PF00723">
    <property type="entry name" value="Glyco_hydro_15"/>
    <property type="match status" value="1"/>
</dbReference>
<dbReference type="SUPFAM" id="SSF48208">
    <property type="entry name" value="Six-hairpin glycosidases"/>
    <property type="match status" value="1"/>
</dbReference>
<protein>
    <submittedName>
        <fullName evidence="4">Glycoside hydrolase family 15</fullName>
    </submittedName>
</protein>
<feature type="domain" description="GH15-like" evidence="1">
    <location>
        <begin position="235"/>
        <end position="595"/>
    </location>
</feature>
<dbReference type="GO" id="GO:0005975">
    <property type="term" value="P:carbohydrate metabolic process"/>
    <property type="evidence" value="ECO:0007669"/>
    <property type="project" value="InterPro"/>
</dbReference>
<comment type="caution">
    <text evidence="4">The sequence shown here is derived from an EMBL/GenBank/DDBJ whole genome shotgun (WGS) entry which is preliminary data.</text>
</comment>
<dbReference type="InterPro" id="IPR011613">
    <property type="entry name" value="GH15-like"/>
</dbReference>
<evidence type="ECO:0000313" key="6">
    <source>
        <dbReference type="Proteomes" id="UP000247005"/>
    </source>
</evidence>
<dbReference type="Proteomes" id="UP000237073">
    <property type="component" value="Unassembled WGS sequence"/>
</dbReference>
<gene>
    <name evidence="4" type="ORF">CHU32_14340</name>
    <name evidence="3" type="ORF">CHU33_15050</name>
</gene>
<sequence>MKNAEYHSPVREEGFAELGDYAAIGEGRSVALIAPDGSIDWWCAPNLDSPPLFDRLLDPEIGGFFQLEPEGAYNVTRQYRQDSNVLETCFETETGKVLLTESINSTLAGRLPWSELARRVEGIEGEVTLNLALRFGTRAESRSPWMAETAQGNVYHIADLMAMLRTSDEVEIIEADDEQITARLKTGPGTRALVALLVTEKEPLAVPPLSAIDNRIETSHVAWCDWARSLSYEGRFQKHVGRSALALKFLWYAPTGALAAAATTSLPEGIGGEKNYDYRYAWIRDACLIIKAFAFLGALEECKAAFSWLSKTILRHGVQLHACYTLEGDLVPEESYPPLRGYKDSKPVRLGNNARDQTQLSMYGDMLATAQLFVEAGHVLDLSTSRLLGELANCCADHWRQKDSGIWELPEIQHYTHSKMACWLALDMAVKMAEDKNIEPTWVKRWQRERDRIRDWIETHCWSQSKQAYLFYRGSDGGLDASLALVHRYGKKVNPQRMLSTYQAIQRELGHNSAMLYRYSGVEKEENTFVACSFWLAEAWAEMGEIQKAEAAMEEILDTICDKGNVETFNEMFDVKTGTWTGNMPQGLSHLALIFAAQAMTAYDQKAASAADRKPSE</sequence>
<dbReference type="InterPro" id="IPR012341">
    <property type="entry name" value="6hp_glycosidase-like_sf"/>
</dbReference>
<dbReference type="OrthoDB" id="3902805at2"/>
<dbReference type="PANTHER" id="PTHR31616">
    <property type="entry name" value="TREHALASE"/>
    <property type="match status" value="1"/>
</dbReference>
<dbReference type="Pfam" id="PF19291">
    <property type="entry name" value="TREH_N"/>
    <property type="match status" value="1"/>
</dbReference>
<dbReference type="RefSeq" id="WP_103677020.1">
    <property type="nucleotide sequence ID" value="NZ_PQGD01000011.1"/>
</dbReference>
<evidence type="ECO:0000313" key="4">
    <source>
        <dbReference type="EMBL" id="POP48210.1"/>
    </source>
</evidence>
<dbReference type="PANTHER" id="PTHR31616:SF0">
    <property type="entry name" value="GLUCAN 1,4-ALPHA-GLUCOSIDASE"/>
    <property type="match status" value="1"/>
</dbReference>
<evidence type="ECO:0000313" key="3">
    <source>
        <dbReference type="EMBL" id="POP43681.1"/>
    </source>
</evidence>
<dbReference type="AlphaFoldDB" id="A0A2P5GNU7"/>
<feature type="domain" description="Trehalase-like N-terminal" evidence="2">
    <location>
        <begin position="23"/>
        <end position="91"/>
    </location>
</feature>
<evidence type="ECO:0000313" key="5">
    <source>
        <dbReference type="Proteomes" id="UP000237073"/>
    </source>
</evidence>
<evidence type="ECO:0000259" key="1">
    <source>
        <dbReference type="Pfam" id="PF00723"/>
    </source>
</evidence>